<evidence type="ECO:0000313" key="3">
    <source>
        <dbReference type="Proteomes" id="UP000597762"/>
    </source>
</evidence>
<feature type="transmembrane region" description="Helical" evidence="1">
    <location>
        <begin position="88"/>
        <end position="109"/>
    </location>
</feature>
<protein>
    <submittedName>
        <fullName evidence="2">Uncharacterized protein</fullName>
    </submittedName>
</protein>
<keyword evidence="1" id="KW-1133">Transmembrane helix</keyword>
<organism evidence="2 3">
    <name type="scientific">Acanthosepion pharaonis</name>
    <name type="common">Pharaoh cuttlefish</name>
    <name type="synonym">Sepia pharaonis</name>
    <dbReference type="NCBI Taxonomy" id="158019"/>
    <lineage>
        <taxon>Eukaryota</taxon>
        <taxon>Metazoa</taxon>
        <taxon>Spiralia</taxon>
        <taxon>Lophotrochozoa</taxon>
        <taxon>Mollusca</taxon>
        <taxon>Cephalopoda</taxon>
        <taxon>Coleoidea</taxon>
        <taxon>Decapodiformes</taxon>
        <taxon>Sepiida</taxon>
        <taxon>Sepiina</taxon>
        <taxon>Sepiidae</taxon>
        <taxon>Acanthosepion</taxon>
    </lineage>
</organism>
<feature type="transmembrane region" description="Helical" evidence="1">
    <location>
        <begin position="65"/>
        <end position="82"/>
    </location>
</feature>
<gene>
    <name evidence="2" type="ORF">SPHA_34898</name>
</gene>
<sequence length="210" mass="24356">MISTALLHPQPPSPGHPLLLAPTANHHHHAMHYSKSNYSQTENDKLVCSQNMRTTQSIRHQMMRLLLRHYTSPFLFVAYSSLDLSFHLLISLVIFLFFYPPILPLLSLFRFSHSFFCFFSIFFLLLSQSPFLFLLVLFHLILSRFCSAFSVSFSPPPLTLTPVFVFSLRLSLFCHFLFPLFPSPSFFLLYLSFSFCLHFLSLSLSLSFFP</sequence>
<keyword evidence="3" id="KW-1185">Reference proteome</keyword>
<feature type="transmembrane region" description="Helical" evidence="1">
    <location>
        <begin position="188"/>
        <end position="209"/>
    </location>
</feature>
<accession>A0A812CIL7</accession>
<proteinExistence type="predicted"/>
<reference evidence="2" key="1">
    <citation type="submission" date="2021-01" db="EMBL/GenBank/DDBJ databases">
        <authorList>
            <person name="Li R."/>
            <person name="Bekaert M."/>
        </authorList>
    </citation>
    <scope>NUCLEOTIDE SEQUENCE</scope>
    <source>
        <strain evidence="2">Farmed</strain>
    </source>
</reference>
<evidence type="ECO:0000313" key="2">
    <source>
        <dbReference type="EMBL" id="CAE1265834.1"/>
    </source>
</evidence>
<evidence type="ECO:0000256" key="1">
    <source>
        <dbReference type="SAM" id="Phobius"/>
    </source>
</evidence>
<dbReference type="Proteomes" id="UP000597762">
    <property type="component" value="Unassembled WGS sequence"/>
</dbReference>
<name>A0A812CIL7_ACAPH</name>
<feature type="transmembrane region" description="Helical" evidence="1">
    <location>
        <begin position="116"/>
        <end position="142"/>
    </location>
</feature>
<dbReference type="EMBL" id="CAHIKZ030001491">
    <property type="protein sequence ID" value="CAE1265834.1"/>
    <property type="molecule type" value="Genomic_DNA"/>
</dbReference>
<dbReference type="AlphaFoldDB" id="A0A812CIL7"/>
<keyword evidence="1" id="KW-0812">Transmembrane</keyword>
<feature type="transmembrane region" description="Helical" evidence="1">
    <location>
        <begin position="162"/>
        <end position="181"/>
    </location>
</feature>
<keyword evidence="1" id="KW-0472">Membrane</keyword>
<comment type="caution">
    <text evidence="2">The sequence shown here is derived from an EMBL/GenBank/DDBJ whole genome shotgun (WGS) entry which is preliminary data.</text>
</comment>